<keyword evidence="6" id="KW-1003">Cell membrane</keyword>
<dbReference type="EMBL" id="MCFI01000004">
    <property type="protein sequence ID" value="ORY85533.1"/>
    <property type="molecule type" value="Genomic_DNA"/>
</dbReference>
<dbReference type="GO" id="GO:0000272">
    <property type="term" value="P:polysaccharide catabolic process"/>
    <property type="evidence" value="ECO:0007669"/>
    <property type="project" value="UniProtKB-KW"/>
</dbReference>
<evidence type="ECO:0000256" key="3">
    <source>
        <dbReference type="ARBA" id="ARBA00004401"/>
    </source>
</evidence>
<dbReference type="SUPFAM" id="SSF51445">
    <property type="entry name" value="(Trans)glycosidases"/>
    <property type="match status" value="1"/>
</dbReference>
<organism evidence="21 22">
    <name type="scientific">Protomyces lactucae-debilis</name>
    <dbReference type="NCBI Taxonomy" id="2754530"/>
    <lineage>
        <taxon>Eukaryota</taxon>
        <taxon>Fungi</taxon>
        <taxon>Dikarya</taxon>
        <taxon>Ascomycota</taxon>
        <taxon>Taphrinomycotina</taxon>
        <taxon>Taphrinomycetes</taxon>
        <taxon>Taphrinales</taxon>
        <taxon>Protomycetaceae</taxon>
        <taxon>Protomyces</taxon>
    </lineage>
</organism>
<dbReference type="GO" id="GO:0009277">
    <property type="term" value="C:fungal-type cell wall"/>
    <property type="evidence" value="ECO:0007669"/>
    <property type="project" value="TreeGrafter"/>
</dbReference>
<evidence type="ECO:0000256" key="4">
    <source>
        <dbReference type="ARBA" id="ARBA00008773"/>
    </source>
</evidence>
<evidence type="ECO:0000256" key="11">
    <source>
        <dbReference type="ARBA" id="ARBA00023136"/>
    </source>
</evidence>
<evidence type="ECO:0000256" key="7">
    <source>
        <dbReference type="ARBA" id="ARBA00022512"/>
    </source>
</evidence>
<evidence type="ECO:0000313" key="22">
    <source>
        <dbReference type="Proteomes" id="UP000193685"/>
    </source>
</evidence>
<comment type="catalytic activity">
    <reaction evidence="1">
        <text>Hydrolysis of (1-&gt;3)-beta-D-glucosidic linkages in (1-&gt;3)-beta-D-glucans.</text>
        <dbReference type="EC" id="3.2.1.39"/>
    </reaction>
</comment>
<keyword evidence="12" id="KW-0325">Glycoprotein</keyword>
<keyword evidence="10 21" id="KW-0378">Hydrolase</keyword>
<dbReference type="InterPro" id="IPR050732">
    <property type="entry name" value="Beta-glucan_modifiers"/>
</dbReference>
<dbReference type="Gene3D" id="3.20.20.80">
    <property type="entry name" value="Glycosidases"/>
    <property type="match status" value="1"/>
</dbReference>
<evidence type="ECO:0000256" key="17">
    <source>
        <dbReference type="ARBA" id="ARBA00042373"/>
    </source>
</evidence>
<dbReference type="Pfam" id="PF00332">
    <property type="entry name" value="Glyco_hydro_17"/>
    <property type="match status" value="1"/>
</dbReference>
<comment type="caution">
    <text evidence="21">The sequence shown here is derived from an EMBL/GenBank/DDBJ whole genome shotgun (WGS) entry which is preliminary data.</text>
</comment>
<comment type="subcellular location">
    <subcellularLocation>
        <location evidence="3">Cell membrane</location>
        <topology evidence="3">Single-pass type II membrane protein</topology>
    </subcellularLocation>
    <subcellularLocation>
        <location evidence="2">Secreted</location>
        <location evidence="2">Cell wall</location>
    </subcellularLocation>
</comment>
<evidence type="ECO:0000256" key="5">
    <source>
        <dbReference type="ARBA" id="ARBA00012780"/>
    </source>
</evidence>
<evidence type="ECO:0000256" key="9">
    <source>
        <dbReference type="ARBA" id="ARBA00022729"/>
    </source>
</evidence>
<dbReference type="OrthoDB" id="941679at2759"/>
<keyword evidence="14" id="KW-0961">Cell wall biogenesis/degradation</keyword>
<dbReference type="STRING" id="56484.A0A1Y2FNJ5"/>
<evidence type="ECO:0000256" key="20">
    <source>
        <dbReference type="SAM" id="SignalP"/>
    </source>
</evidence>
<keyword evidence="9 20" id="KW-0732">Signal</keyword>
<keyword evidence="8" id="KW-0964">Secreted</keyword>
<dbReference type="EC" id="3.2.1.39" evidence="5"/>
<dbReference type="InterPro" id="IPR000490">
    <property type="entry name" value="Glyco_hydro_17"/>
</dbReference>
<evidence type="ECO:0000256" key="8">
    <source>
        <dbReference type="ARBA" id="ARBA00022525"/>
    </source>
</evidence>
<comment type="similarity">
    <text evidence="4 19">Belongs to the glycosyl hydrolase 17 family.</text>
</comment>
<evidence type="ECO:0000256" key="10">
    <source>
        <dbReference type="ARBA" id="ARBA00022801"/>
    </source>
</evidence>
<sequence>MTAKFLALTVFAATFFGPAAVYPAEGTQPADMKYVGYNMPSEKVGGCKTEDDWNNEFQILTGWPIHPPERTLSVRIYSTSGCSALERIQNPAKNHGIKIFATLWIDKDDNGPFDRDLAALRTFLQKDPANCALLSAVSAGSEDGLRNVSMSTVADRMKTTKSLLDEFQCGAPLTHVDVFPVYLDDAAYVGDTFYQVVADLSDVLAVDGYPYFDDVTDTVEAAVARAKEKFDEVQNKYSTKTLWVTETGWPTNDDKHHRTEASVGNLREYWQRMVCGDGPLTKYASYFWFSAFDNPVRTEVVEKNFGLATADMQLKFPLDCPSN</sequence>
<dbReference type="GO" id="GO:0009986">
    <property type="term" value="C:cell surface"/>
    <property type="evidence" value="ECO:0007669"/>
    <property type="project" value="TreeGrafter"/>
</dbReference>
<dbReference type="GO" id="GO:0005886">
    <property type="term" value="C:plasma membrane"/>
    <property type="evidence" value="ECO:0007669"/>
    <property type="project" value="UniProtKB-SubCell"/>
</dbReference>
<keyword evidence="15" id="KW-0624">Polysaccharide degradation</keyword>
<dbReference type="PANTHER" id="PTHR16631">
    <property type="entry name" value="GLUCAN 1,3-BETA-GLUCOSIDASE"/>
    <property type="match status" value="1"/>
</dbReference>
<evidence type="ECO:0000256" key="16">
    <source>
        <dbReference type="ARBA" id="ARBA00037649"/>
    </source>
</evidence>
<feature type="chain" id="PRO_5013231644" description="glucan endo-1,3-beta-D-glucosidase" evidence="20">
    <location>
        <begin position="27"/>
        <end position="323"/>
    </location>
</feature>
<dbReference type="PANTHER" id="PTHR16631:SF17">
    <property type="entry name" value="GLUCAN ENDO-1,3-BETA-GLUCOSIDASE BTGC"/>
    <property type="match status" value="1"/>
</dbReference>
<evidence type="ECO:0000256" key="2">
    <source>
        <dbReference type="ARBA" id="ARBA00004191"/>
    </source>
</evidence>
<dbReference type="GO" id="GO:0042973">
    <property type="term" value="F:glucan endo-1,3-beta-D-glucosidase activity"/>
    <property type="evidence" value="ECO:0007669"/>
    <property type="project" value="UniProtKB-EC"/>
</dbReference>
<feature type="signal peptide" evidence="20">
    <location>
        <begin position="1"/>
        <end position="26"/>
    </location>
</feature>
<gene>
    <name evidence="21" type="ORF">BCR37DRAFT_385953</name>
</gene>
<protein>
    <recommendedName>
        <fullName evidence="5">glucan endo-1,3-beta-D-glucosidase</fullName>
        <ecNumber evidence="5">3.2.1.39</ecNumber>
    </recommendedName>
    <alternativeName>
        <fullName evidence="18">Endo-1,3-beta-glucanase btgC</fullName>
    </alternativeName>
    <alternativeName>
        <fullName evidence="17">Laminarinase btgC</fullName>
    </alternativeName>
</protein>
<evidence type="ECO:0000256" key="1">
    <source>
        <dbReference type="ARBA" id="ARBA00000382"/>
    </source>
</evidence>
<reference evidence="21 22" key="1">
    <citation type="submission" date="2016-07" db="EMBL/GenBank/DDBJ databases">
        <title>Pervasive Adenine N6-methylation of Active Genes in Fungi.</title>
        <authorList>
            <consortium name="DOE Joint Genome Institute"/>
            <person name="Mondo S.J."/>
            <person name="Dannebaum R.O."/>
            <person name="Kuo R.C."/>
            <person name="Labutti K."/>
            <person name="Haridas S."/>
            <person name="Kuo A."/>
            <person name="Salamov A."/>
            <person name="Ahrendt S.R."/>
            <person name="Lipzen A."/>
            <person name="Sullivan W."/>
            <person name="Andreopoulos W.B."/>
            <person name="Clum A."/>
            <person name="Lindquist E."/>
            <person name="Daum C."/>
            <person name="Ramamoorthy G.K."/>
            <person name="Gryganskyi A."/>
            <person name="Culley D."/>
            <person name="Magnuson J.K."/>
            <person name="James T.Y."/>
            <person name="O'Malley M.A."/>
            <person name="Stajich J.E."/>
            <person name="Spatafora J.W."/>
            <person name="Visel A."/>
            <person name="Grigoriev I.V."/>
        </authorList>
    </citation>
    <scope>NUCLEOTIDE SEQUENCE [LARGE SCALE GENOMIC DNA]</scope>
    <source>
        <strain evidence="21 22">12-1054</strain>
    </source>
</reference>
<keyword evidence="13" id="KW-0119">Carbohydrate metabolism</keyword>
<evidence type="ECO:0000256" key="18">
    <source>
        <dbReference type="ARBA" id="ARBA00043078"/>
    </source>
</evidence>
<keyword evidence="11" id="KW-0472">Membrane</keyword>
<dbReference type="GeneID" id="63787001"/>
<evidence type="ECO:0000256" key="6">
    <source>
        <dbReference type="ARBA" id="ARBA00022475"/>
    </source>
</evidence>
<keyword evidence="7" id="KW-0134">Cell wall</keyword>
<evidence type="ECO:0000256" key="19">
    <source>
        <dbReference type="RuleBase" id="RU004335"/>
    </source>
</evidence>
<dbReference type="Proteomes" id="UP000193685">
    <property type="component" value="Unassembled WGS sequence"/>
</dbReference>
<dbReference type="RefSeq" id="XP_040727015.1">
    <property type="nucleotide sequence ID" value="XM_040870402.1"/>
</dbReference>
<dbReference type="AlphaFoldDB" id="A0A1Y2FNJ5"/>
<dbReference type="GO" id="GO:0005576">
    <property type="term" value="C:extracellular region"/>
    <property type="evidence" value="ECO:0007669"/>
    <property type="project" value="TreeGrafter"/>
</dbReference>
<dbReference type="InterPro" id="IPR017853">
    <property type="entry name" value="GH"/>
</dbReference>
<comment type="function">
    <text evidence="16">Glucanases play a role in cell expansion during growth, in cell-cell fusion during mating, and in spore release during sporulation. This enzyme may be involved in beta-glucan degradation. Active on laminarin and lichenan.</text>
</comment>
<name>A0A1Y2FNJ5_PROLT</name>
<evidence type="ECO:0000313" key="21">
    <source>
        <dbReference type="EMBL" id="ORY85533.1"/>
    </source>
</evidence>
<evidence type="ECO:0000256" key="15">
    <source>
        <dbReference type="ARBA" id="ARBA00023326"/>
    </source>
</evidence>
<evidence type="ECO:0000256" key="13">
    <source>
        <dbReference type="ARBA" id="ARBA00023277"/>
    </source>
</evidence>
<dbReference type="GO" id="GO:0071555">
    <property type="term" value="P:cell wall organization"/>
    <property type="evidence" value="ECO:0007669"/>
    <property type="project" value="UniProtKB-KW"/>
</dbReference>
<evidence type="ECO:0000256" key="14">
    <source>
        <dbReference type="ARBA" id="ARBA00023316"/>
    </source>
</evidence>
<proteinExistence type="inferred from homology"/>
<keyword evidence="22" id="KW-1185">Reference proteome</keyword>
<accession>A0A1Y2FNJ5</accession>
<evidence type="ECO:0000256" key="12">
    <source>
        <dbReference type="ARBA" id="ARBA00023180"/>
    </source>
</evidence>